<dbReference type="AlphaFoldDB" id="A0ABD4T3S8"/>
<dbReference type="EMBL" id="JTHE03000056">
    <property type="protein sequence ID" value="MCM1983138.1"/>
    <property type="molecule type" value="Genomic_DNA"/>
</dbReference>
<sequence>MLNPQQSICLDKAETQQLIEWIDEVWHSDQTYFDQARTIVRRLGAHYRSDGFTEVMFWAPEQSSKIIQTQRDLFLEVFTPVEAVDFRLPEQDILFQYDCIPMVQHGEFVLGVLSGMVPGNRDRSGSFYWLRARDNLNETIKTIRDVAPYSLPYGIYSPAELYDIESLQQTRADLDYFQDRDRLDTSSAIPRVKTPVNILQIHVGTATGSGTFEDLTQLYQRLSDKLANHEPLTAAEENFVGFDAVQLLPTEPTIEYRLGTPEHERNLFELDRCLIDFGPADPLTAELAGIPVQVTLRRPHTQNWGYDTPIIGASTTSPSLLASLRPDEVVDFIATLHNFSQGPIQVIYDLVYGHSDNQALELISATFFSGPNMYGQDINHQHPIVRAILLEMQRRKINTGVDGIRIDGGQDFRFFNPLSGKMEYDNAYLLAMSDVVQEIGGAQRLMFTIFEDGRPWPEEGWEEKSTYRELIDLRPEAFQWGPLIFAHNTPAIKGFWDRKWDRITQVMVMGDRWITGCGNHDTLRRGTQLPTENAINVGLGQTLPEVIKNAYDNPATQLWVYGFSPGLPMDFLNTLMGASWGFFRNTDYRYGVKVVAEEKGFLDWRVTEAQYEQPHTFRRLKQSGFSSLGLLKHYMGVLADTMTSTDYDLEQVVAVCQSEIAQQPDNQVLRHFLEDLDISHLRDFAMAFMEDMHEHCRVVHYQADLDPAKVHFNAQLRQYRRQNPWLLNRLTASDRFNHIHDPGRTLFLGLRSDATEGQPAQKRLALLTHMEGDPIMATLGDWLQLDLENWQVAIATPGLESLRPEQLNQFELAQGQGILLEESLPSPQGPG</sequence>
<accession>A0ABD4T3S8</accession>
<dbReference type="InterPro" id="IPR029457">
    <property type="entry name" value="GHL5"/>
</dbReference>
<organism evidence="1 2">
    <name type="scientific">Lyngbya confervoides BDU141951</name>
    <dbReference type="NCBI Taxonomy" id="1574623"/>
    <lineage>
        <taxon>Bacteria</taxon>
        <taxon>Bacillati</taxon>
        <taxon>Cyanobacteriota</taxon>
        <taxon>Cyanophyceae</taxon>
        <taxon>Oscillatoriophycideae</taxon>
        <taxon>Oscillatoriales</taxon>
        <taxon>Microcoleaceae</taxon>
        <taxon>Lyngbya</taxon>
    </lineage>
</organism>
<reference evidence="1 2" key="1">
    <citation type="journal article" date="2015" name="Genome Announc.">
        <title>Draft Genome Sequence of Filamentous Marine Cyanobacterium Lyngbya confervoides Strain BDU141951.</title>
        <authorList>
            <person name="Chandrababunaidu M.M."/>
            <person name="Sen D."/>
            <person name="Tripathy S."/>
        </authorList>
    </citation>
    <scope>NUCLEOTIDE SEQUENCE [LARGE SCALE GENOMIC DNA]</scope>
    <source>
        <strain evidence="1 2">BDU141951</strain>
    </source>
</reference>
<dbReference type="Pfam" id="PF14872">
    <property type="entry name" value="GHL5"/>
    <property type="match status" value="1"/>
</dbReference>
<dbReference type="RefSeq" id="WP_166282009.1">
    <property type="nucleotide sequence ID" value="NZ_JTHE03000056.1"/>
</dbReference>
<dbReference type="InterPro" id="IPR017853">
    <property type="entry name" value="GH"/>
</dbReference>
<proteinExistence type="predicted"/>
<dbReference type="Gene3D" id="3.20.20.80">
    <property type="entry name" value="Glycosidases"/>
    <property type="match status" value="1"/>
</dbReference>
<comment type="caution">
    <text evidence="1">The sequence shown here is derived from an EMBL/GenBank/DDBJ whole genome shotgun (WGS) entry which is preliminary data.</text>
</comment>
<keyword evidence="2" id="KW-1185">Reference proteome</keyword>
<dbReference type="Proteomes" id="UP000031561">
    <property type="component" value="Unassembled WGS sequence"/>
</dbReference>
<evidence type="ECO:0000313" key="1">
    <source>
        <dbReference type="EMBL" id="MCM1983138.1"/>
    </source>
</evidence>
<protein>
    <submittedName>
        <fullName evidence="1">Alpha-amylase</fullName>
    </submittedName>
</protein>
<name>A0ABD4T3S8_9CYAN</name>
<evidence type="ECO:0000313" key="2">
    <source>
        <dbReference type="Proteomes" id="UP000031561"/>
    </source>
</evidence>
<gene>
    <name evidence="1" type="ORF">QQ91_0009915</name>
</gene>
<dbReference type="SUPFAM" id="SSF51445">
    <property type="entry name" value="(Trans)glycosidases"/>
    <property type="match status" value="1"/>
</dbReference>